<dbReference type="RefSeq" id="YP_009815418.1">
    <property type="nucleotide sequence ID" value="NC_048094.1"/>
</dbReference>
<name>A0A3G2KFS7_9CAUD</name>
<proteinExistence type="predicted"/>
<dbReference type="EMBL" id="MH834611">
    <property type="protein sequence ID" value="AYN57795.1"/>
    <property type="molecule type" value="Genomic_DNA"/>
</dbReference>
<reference evidence="1 2" key="1">
    <citation type="submission" date="2018-09" db="EMBL/GenBank/DDBJ databases">
        <authorList>
            <person name="Ulbrich M.C."/>
            <person name="Stoner T.H."/>
            <person name="Garlena R.A."/>
            <person name="Russell D.A."/>
            <person name="Pope W.H."/>
            <person name="Jacobs-Sera D."/>
            <person name="Hatfull G.F."/>
        </authorList>
    </citation>
    <scope>NUCLEOTIDE SEQUENCE [LARGE SCALE GENOMIC DNA]</scope>
</reference>
<dbReference type="GeneID" id="55006643"/>
<gene>
    <name evidence="1" type="primary">3</name>
    <name evidence="1" type="ORF">PBI_EILEEN_3</name>
</gene>
<dbReference type="InterPro" id="IPR021145">
    <property type="entry name" value="Portal_protein_SPP1_Gp6-like"/>
</dbReference>
<dbReference type="KEGG" id="vg:55006643"/>
<accession>A0A3G2KFS7</accession>
<protein>
    <submittedName>
        <fullName evidence="1">Portal protein</fullName>
    </submittedName>
</protein>
<dbReference type="Proteomes" id="UP000270965">
    <property type="component" value="Segment"/>
</dbReference>
<sequence length="454" mass="51757">MPVLQIESPEWWVHRLHKKLVEQQKESAFFDAYYRGEHPLPWLAPQAQDDFRRILKMTRSNYMGLVCDAQVERQMLEGFRVGEEQGADKELWRIFQANNLDSDLDQGILESAIAGQSYLLVAPNPDDPETPSMWVEHPSQCIVEYVPGTGRNKRAAGLKVWQDDWTGRVMATLYLPDWIVKFESESKKELPPEQMRWRPREVLGESWPAPNPLGVSLVELPNNPRLLTGGVSELYDLTDIQDRINKTIADRLMTQDYGAFPQKWAKGWPEEDEDGNANPEINIGRDRIIKTDSVDAGFGQFDAAPLDPYSAAKREDVKDIASRSRTPAQYLLGEMSNVNGETLKASESGLISKVRQRNRPVGEGIKDAMSIVRKAAGLAPQPIECIWRDPQFRTEGELVDALVKMATLNVPEEALWERWGATPQERDRWKKWNAERRVDQTLVALNKQDQSQVV</sequence>
<dbReference type="Pfam" id="PF05133">
    <property type="entry name" value="SPP1_portal"/>
    <property type="match status" value="1"/>
</dbReference>
<evidence type="ECO:0000313" key="2">
    <source>
        <dbReference type="Proteomes" id="UP000270965"/>
    </source>
</evidence>
<keyword evidence="2" id="KW-1185">Reference proteome</keyword>
<evidence type="ECO:0000313" key="1">
    <source>
        <dbReference type="EMBL" id="AYN57795.1"/>
    </source>
</evidence>
<organism evidence="1 2">
    <name type="scientific">Arthrobacter phage Eileen</name>
    <dbReference type="NCBI Taxonomy" id="2419956"/>
    <lineage>
        <taxon>Viruses</taxon>
        <taxon>Duplodnaviria</taxon>
        <taxon>Heunggongvirae</taxon>
        <taxon>Uroviricota</taxon>
        <taxon>Caudoviricetes</taxon>
        <taxon>Bridgettevirus</taxon>
        <taxon>Bridgettevirus eileen</taxon>
    </lineage>
</organism>